<evidence type="ECO:0000256" key="1">
    <source>
        <dbReference type="ARBA" id="ARBA00004123"/>
    </source>
</evidence>
<dbReference type="AlphaFoldDB" id="A0A7H9AWV9"/>
<dbReference type="SMART" id="SM00320">
    <property type="entry name" value="WD40"/>
    <property type="match status" value="6"/>
</dbReference>
<dbReference type="Gene3D" id="2.130.10.10">
    <property type="entry name" value="YVTN repeat-like/Quinoprotein amine dehydrogenase"/>
    <property type="match status" value="1"/>
</dbReference>
<dbReference type="EMBL" id="CP058604">
    <property type="protein sequence ID" value="QLG70627.1"/>
    <property type="molecule type" value="Genomic_DNA"/>
</dbReference>
<dbReference type="OrthoDB" id="427795at2759"/>
<dbReference type="GO" id="GO:0006325">
    <property type="term" value="P:chromatin organization"/>
    <property type="evidence" value="ECO:0007669"/>
    <property type="project" value="UniProtKB-KW"/>
</dbReference>
<evidence type="ECO:0000256" key="4">
    <source>
        <dbReference type="ARBA" id="ARBA00022853"/>
    </source>
</evidence>
<dbReference type="InterPro" id="IPR022052">
    <property type="entry name" value="Histone-bd_RBBP4-like_N"/>
</dbReference>
<dbReference type="Pfam" id="PF12265">
    <property type="entry name" value="CAF1C_H4-bd"/>
    <property type="match status" value="1"/>
</dbReference>
<sequence>MTDAAPELVDIDNSIPEVSQERYIHWKKNTKLLYDYLNTNATKWPSLTCQFFPDLDTSTDSHRILLSSFTSSQLPEDEAIYISKISTLDHIKWSSLNNFDMDEMEFKPDNSTKFPSKNLYNDLTVRFPGGDCNRARYLPQNPDVILAASSDGSIYVFNRTKHGTTASQSLNSTRYAMKLSSANKSQDIVQVDETNETVSISCNGQKEGLLASCYSQGQLKVWDISAYSHADPIINQPVISLNDADPKGLNDVSWMPLHDSLIAACGESNYVALHDTRSSELISQSDSNLHQGGINACKFNPHNSLLLASGDAEGTVNLWDLRKLDKAPIKSLQHGSAVSTLEWSPNLEPIIATAGQNDGLVKIWDASTDRVIFTHGGHMLGVNDIAWNAHDPWLLCSVANDNSVHVWRPARHLVELQ</sequence>
<dbReference type="InterPro" id="IPR036322">
    <property type="entry name" value="WD40_repeat_dom_sf"/>
</dbReference>
<dbReference type="InterPro" id="IPR015943">
    <property type="entry name" value="WD40/YVTN_repeat-like_dom_sf"/>
</dbReference>
<reference evidence="9 10" key="1">
    <citation type="submission" date="2020-07" db="EMBL/GenBank/DDBJ databases">
        <title>The yeast mating-type switching endonuclease HO is a domesticated member of an unorthodox homing genetic element family.</title>
        <authorList>
            <person name="Coughlan A.Y."/>
            <person name="Lombardi L."/>
            <person name="Braun-Galleani S."/>
            <person name="Martos A.R."/>
            <person name="Galeote V."/>
            <person name="Bigey F."/>
            <person name="Dequin S."/>
            <person name="Byrne K.P."/>
            <person name="Wolfe K.H."/>
        </authorList>
    </citation>
    <scope>NUCLEOTIDE SEQUENCE [LARGE SCALE GENOMIC DNA]</scope>
    <source>
        <strain evidence="9 10">NRRL Y-6702</strain>
    </source>
</reference>
<gene>
    <name evidence="9" type="ORF">HG535_0A05680</name>
</gene>
<feature type="repeat" description="WD" evidence="6">
    <location>
        <begin position="331"/>
        <end position="374"/>
    </location>
</feature>
<dbReference type="InterPro" id="IPR013979">
    <property type="entry name" value="TIF_beta_prop-like"/>
</dbReference>
<organism evidence="9 10">
    <name type="scientific">Zygotorulaspora mrakii</name>
    <name type="common">Zygosaccharomyces mrakii</name>
    <dbReference type="NCBI Taxonomy" id="42260"/>
    <lineage>
        <taxon>Eukaryota</taxon>
        <taxon>Fungi</taxon>
        <taxon>Dikarya</taxon>
        <taxon>Ascomycota</taxon>
        <taxon>Saccharomycotina</taxon>
        <taxon>Saccharomycetes</taxon>
        <taxon>Saccharomycetales</taxon>
        <taxon>Saccharomycetaceae</taxon>
        <taxon>Zygotorulaspora</taxon>
    </lineage>
</organism>
<evidence type="ECO:0000259" key="7">
    <source>
        <dbReference type="Pfam" id="PF08662"/>
    </source>
</evidence>
<protein>
    <submittedName>
        <fullName evidence="9">Uncharacterized protein</fullName>
    </submittedName>
</protein>
<comment type="subcellular location">
    <subcellularLocation>
        <location evidence="1">Nucleus</location>
    </subcellularLocation>
</comment>
<dbReference type="PROSITE" id="PS50082">
    <property type="entry name" value="WD_REPEATS_2"/>
    <property type="match status" value="2"/>
</dbReference>
<dbReference type="InterPro" id="IPR050459">
    <property type="entry name" value="WD_repeat_RBAP46/RBAP48/MSI1"/>
</dbReference>
<keyword evidence="3" id="KW-0677">Repeat</keyword>
<evidence type="ECO:0000256" key="3">
    <source>
        <dbReference type="ARBA" id="ARBA00022737"/>
    </source>
</evidence>
<evidence type="ECO:0000313" key="9">
    <source>
        <dbReference type="EMBL" id="QLG70627.1"/>
    </source>
</evidence>
<dbReference type="RefSeq" id="XP_037142355.1">
    <property type="nucleotide sequence ID" value="XM_037286460.1"/>
</dbReference>
<dbReference type="PANTHER" id="PTHR22850">
    <property type="entry name" value="WD40 REPEAT FAMILY"/>
    <property type="match status" value="1"/>
</dbReference>
<dbReference type="Proteomes" id="UP000509704">
    <property type="component" value="Chromosome 1"/>
</dbReference>
<evidence type="ECO:0000256" key="5">
    <source>
        <dbReference type="ARBA" id="ARBA00023242"/>
    </source>
</evidence>
<dbReference type="PROSITE" id="PS00678">
    <property type="entry name" value="WD_REPEATS_1"/>
    <property type="match status" value="1"/>
</dbReference>
<feature type="repeat" description="WD" evidence="6">
    <location>
        <begin position="287"/>
        <end position="322"/>
    </location>
</feature>
<evidence type="ECO:0000259" key="8">
    <source>
        <dbReference type="Pfam" id="PF12265"/>
    </source>
</evidence>
<evidence type="ECO:0000313" key="10">
    <source>
        <dbReference type="Proteomes" id="UP000509704"/>
    </source>
</evidence>
<dbReference type="Pfam" id="PF00400">
    <property type="entry name" value="WD40"/>
    <property type="match status" value="1"/>
</dbReference>
<dbReference type="Pfam" id="PF08662">
    <property type="entry name" value="eIF2A"/>
    <property type="match status" value="1"/>
</dbReference>
<dbReference type="PROSITE" id="PS50294">
    <property type="entry name" value="WD_REPEATS_REGION"/>
    <property type="match status" value="1"/>
</dbReference>
<dbReference type="SUPFAM" id="SSF50978">
    <property type="entry name" value="WD40 repeat-like"/>
    <property type="match status" value="1"/>
</dbReference>
<proteinExistence type="predicted"/>
<keyword evidence="5" id="KW-0539">Nucleus</keyword>
<evidence type="ECO:0000256" key="6">
    <source>
        <dbReference type="PROSITE-ProRule" id="PRU00221"/>
    </source>
</evidence>
<evidence type="ECO:0000256" key="2">
    <source>
        <dbReference type="ARBA" id="ARBA00022574"/>
    </source>
</evidence>
<dbReference type="GeneID" id="59234263"/>
<feature type="domain" description="Translation initiation factor beta propellor-like" evidence="7">
    <location>
        <begin position="238"/>
        <end position="350"/>
    </location>
</feature>
<name>A0A7H9AWV9_ZYGMR</name>
<keyword evidence="4" id="KW-0156">Chromatin regulator</keyword>
<dbReference type="KEGG" id="zmk:HG535_0A05680"/>
<accession>A0A7H9AWV9</accession>
<keyword evidence="10" id="KW-1185">Reference proteome</keyword>
<dbReference type="GO" id="GO:0005634">
    <property type="term" value="C:nucleus"/>
    <property type="evidence" value="ECO:0007669"/>
    <property type="project" value="UniProtKB-SubCell"/>
</dbReference>
<keyword evidence="2 6" id="KW-0853">WD repeat</keyword>
<dbReference type="InterPro" id="IPR019775">
    <property type="entry name" value="WD40_repeat_CS"/>
</dbReference>
<feature type="domain" description="Histone-binding protein RBBP4-like N-terminal" evidence="8">
    <location>
        <begin position="21"/>
        <end position="88"/>
    </location>
</feature>
<dbReference type="InterPro" id="IPR001680">
    <property type="entry name" value="WD40_rpt"/>
</dbReference>